<feature type="domain" description="DUS-like FMN-binding" evidence="1">
    <location>
        <begin position="15"/>
        <end position="274"/>
    </location>
</feature>
<dbReference type="Pfam" id="PF01207">
    <property type="entry name" value="Dus"/>
    <property type="match status" value="1"/>
</dbReference>
<dbReference type="SUPFAM" id="SSF51395">
    <property type="entry name" value="FMN-linked oxidoreductases"/>
    <property type="match status" value="1"/>
</dbReference>
<dbReference type="AlphaFoldDB" id="A0A0E9NLG7"/>
<dbReference type="OMA" id="DESYTMT"/>
<reference evidence="2 3" key="3">
    <citation type="journal article" date="2015" name="Genome Announc.">
        <title>Draft Genome Sequence of the Archiascomycetous Yeast Saitoella complicata.</title>
        <authorList>
            <person name="Yamauchi K."/>
            <person name="Kondo S."/>
            <person name="Hamamoto M."/>
            <person name="Takahashi Y."/>
            <person name="Ogura Y."/>
            <person name="Hayashi T."/>
            <person name="Nishida H."/>
        </authorList>
    </citation>
    <scope>NUCLEOTIDE SEQUENCE [LARGE SCALE GENOMIC DNA]</scope>
    <source>
        <strain evidence="2 3">NRRL Y-17804</strain>
    </source>
</reference>
<dbReference type="Proteomes" id="UP000033140">
    <property type="component" value="Unassembled WGS sequence"/>
</dbReference>
<organism evidence="2 3">
    <name type="scientific">Saitoella complicata (strain BCRC 22490 / CBS 7301 / JCM 7358 / NBRC 10748 / NRRL Y-17804)</name>
    <dbReference type="NCBI Taxonomy" id="698492"/>
    <lineage>
        <taxon>Eukaryota</taxon>
        <taxon>Fungi</taxon>
        <taxon>Dikarya</taxon>
        <taxon>Ascomycota</taxon>
        <taxon>Taphrinomycotina</taxon>
        <taxon>Taphrinomycotina incertae sedis</taxon>
        <taxon>Saitoella</taxon>
    </lineage>
</organism>
<sequence>MAAQIITNAGPKVVLAPMVRIGELPTRLVSLHYGADAVWGPEIVDKKLIQCKRVVNEAIDCVDYYAPSKNAGGEVLVFRTHPVETKCLTFQIGTADPALAVQAAKIVAPDISIIEVNAGCPKHFSVHSGMGAGLLKDIPKLVAILTALVEEVGKPYGIGVAVKTRLLDDEQATQDMIRKLCRTGIKRLTIHCRTTPMRNTERALRERLAGVAKVCREEGVLIYGNGDVEDRKHAVEIAKEYDVDGLMIARAAERNPSCFREEGVLPPLEVAKTYLKTAMEVDNPFPNTKYCLQQILAGMSKSGIYKKFHGMKTFKDLAALLDVEYHEKPAERVSAVRRANSAVVRAAGGDTAKDVARAATKEAVEKGECAAYAEA</sequence>
<dbReference type="STRING" id="698492.A0A0E9NLG7"/>
<dbReference type="GO" id="GO:0017150">
    <property type="term" value="F:tRNA dihydrouridine synthase activity"/>
    <property type="evidence" value="ECO:0007669"/>
    <property type="project" value="TreeGrafter"/>
</dbReference>
<dbReference type="InterPro" id="IPR052582">
    <property type="entry name" value="tRNA-DUS-like"/>
</dbReference>
<proteinExistence type="predicted"/>
<evidence type="ECO:0000313" key="3">
    <source>
        <dbReference type="Proteomes" id="UP000033140"/>
    </source>
</evidence>
<dbReference type="InterPro" id="IPR013785">
    <property type="entry name" value="Aldolase_TIM"/>
</dbReference>
<dbReference type="GO" id="GO:0005737">
    <property type="term" value="C:cytoplasm"/>
    <property type="evidence" value="ECO:0007669"/>
    <property type="project" value="TreeGrafter"/>
</dbReference>
<reference evidence="2 3" key="2">
    <citation type="journal article" date="2014" name="J. Gen. Appl. Microbiol.">
        <title>The early diverging ascomycetous budding yeast Saitoella complicata has three histone deacetylases belonging to the Clr6, Hos2, and Rpd3 lineages.</title>
        <authorList>
            <person name="Nishida H."/>
            <person name="Matsumoto T."/>
            <person name="Kondo S."/>
            <person name="Hamamoto M."/>
            <person name="Yoshikawa H."/>
        </authorList>
    </citation>
    <scope>NUCLEOTIDE SEQUENCE [LARGE SCALE GENOMIC DNA]</scope>
    <source>
        <strain evidence="2 3">NRRL Y-17804</strain>
    </source>
</reference>
<dbReference type="PANTHER" id="PTHR45936">
    <property type="entry name" value="TRNA-DIHYDROURIDINE(20) SYNTHASE [NAD(P)+]-LIKE"/>
    <property type="match status" value="1"/>
</dbReference>
<dbReference type="CDD" id="cd02801">
    <property type="entry name" value="DUS_like_FMN"/>
    <property type="match status" value="1"/>
</dbReference>
<dbReference type="EMBL" id="BACD03000036">
    <property type="protein sequence ID" value="GAO50727.1"/>
    <property type="molecule type" value="Genomic_DNA"/>
</dbReference>
<accession>A0A0E9NLG7</accession>
<keyword evidence="3" id="KW-1185">Reference proteome</keyword>
<dbReference type="PANTHER" id="PTHR45936:SF1">
    <property type="entry name" value="TRNA-DIHYDROURIDINE(20) SYNTHASE [NAD(P)+]-LIKE"/>
    <property type="match status" value="1"/>
</dbReference>
<dbReference type="InterPro" id="IPR035587">
    <property type="entry name" value="DUS-like_FMN-bd"/>
</dbReference>
<evidence type="ECO:0000259" key="1">
    <source>
        <dbReference type="Pfam" id="PF01207"/>
    </source>
</evidence>
<dbReference type="Gene3D" id="3.20.20.70">
    <property type="entry name" value="Aldolase class I"/>
    <property type="match status" value="1"/>
</dbReference>
<protein>
    <recommendedName>
        <fullName evidence="1">DUS-like FMN-binding domain-containing protein</fullName>
    </recommendedName>
</protein>
<comment type="caution">
    <text evidence="2">The sequence shown here is derived from an EMBL/GenBank/DDBJ whole genome shotgun (WGS) entry which is preliminary data.</text>
</comment>
<gene>
    <name evidence="2" type="ORF">G7K_4848-t1</name>
</gene>
<name>A0A0E9NLG7_SAICN</name>
<reference evidence="2 3" key="1">
    <citation type="journal article" date="2011" name="J. Gen. Appl. Microbiol.">
        <title>Draft genome sequencing of the enigmatic yeast Saitoella complicata.</title>
        <authorList>
            <person name="Nishida H."/>
            <person name="Hamamoto M."/>
            <person name="Sugiyama J."/>
        </authorList>
    </citation>
    <scope>NUCLEOTIDE SEQUENCE [LARGE SCALE GENOMIC DNA]</scope>
    <source>
        <strain evidence="2 3">NRRL Y-17804</strain>
    </source>
</reference>
<evidence type="ECO:0000313" key="2">
    <source>
        <dbReference type="EMBL" id="GAO50727.1"/>
    </source>
</evidence>